<feature type="domain" description="AB hydrolase-1" evidence="3">
    <location>
        <begin position="33"/>
        <end position="287"/>
    </location>
</feature>
<evidence type="ECO:0000256" key="2">
    <source>
        <dbReference type="ARBA" id="ARBA00022801"/>
    </source>
</evidence>
<dbReference type="SUPFAM" id="SSF53474">
    <property type="entry name" value="alpha/beta-Hydrolases"/>
    <property type="match status" value="1"/>
</dbReference>
<accession>A0A2H3J3B8</accession>
<dbReference type="InterPro" id="IPR005945">
    <property type="entry name" value="Pro_imino_pep"/>
</dbReference>
<reference evidence="4 5" key="1">
    <citation type="journal article" date="2012" name="Science">
        <title>The Paleozoic origin of enzymatic lignin decomposition reconstructed from 31 fungal genomes.</title>
        <authorList>
            <person name="Floudas D."/>
            <person name="Binder M."/>
            <person name="Riley R."/>
            <person name="Barry K."/>
            <person name="Blanchette R.A."/>
            <person name="Henrissat B."/>
            <person name="Martinez A.T."/>
            <person name="Otillar R."/>
            <person name="Spatafora J.W."/>
            <person name="Yadav J.S."/>
            <person name="Aerts A."/>
            <person name="Benoit I."/>
            <person name="Boyd A."/>
            <person name="Carlson A."/>
            <person name="Copeland A."/>
            <person name="Coutinho P.M."/>
            <person name="de Vries R.P."/>
            <person name="Ferreira P."/>
            <person name="Findley K."/>
            <person name="Foster B."/>
            <person name="Gaskell J."/>
            <person name="Glotzer D."/>
            <person name="Gorecki P."/>
            <person name="Heitman J."/>
            <person name="Hesse C."/>
            <person name="Hori C."/>
            <person name="Igarashi K."/>
            <person name="Jurgens J.A."/>
            <person name="Kallen N."/>
            <person name="Kersten P."/>
            <person name="Kohler A."/>
            <person name="Kuees U."/>
            <person name="Kumar T.K.A."/>
            <person name="Kuo A."/>
            <person name="LaButti K."/>
            <person name="Larrondo L.F."/>
            <person name="Lindquist E."/>
            <person name="Ling A."/>
            <person name="Lombard V."/>
            <person name="Lucas S."/>
            <person name="Lundell T."/>
            <person name="Martin R."/>
            <person name="McLaughlin D.J."/>
            <person name="Morgenstern I."/>
            <person name="Morin E."/>
            <person name="Murat C."/>
            <person name="Nagy L.G."/>
            <person name="Nolan M."/>
            <person name="Ohm R.A."/>
            <person name="Patyshakuliyeva A."/>
            <person name="Rokas A."/>
            <person name="Ruiz-Duenas F.J."/>
            <person name="Sabat G."/>
            <person name="Salamov A."/>
            <person name="Samejima M."/>
            <person name="Schmutz J."/>
            <person name="Slot J.C."/>
            <person name="St John F."/>
            <person name="Stenlid J."/>
            <person name="Sun H."/>
            <person name="Sun S."/>
            <person name="Syed K."/>
            <person name="Tsang A."/>
            <person name="Wiebenga A."/>
            <person name="Young D."/>
            <person name="Pisabarro A."/>
            <person name="Eastwood D.C."/>
            <person name="Martin F."/>
            <person name="Cullen D."/>
            <person name="Grigoriev I.V."/>
            <person name="Hibbett D.S."/>
        </authorList>
    </citation>
    <scope>NUCLEOTIDE SEQUENCE [LARGE SCALE GENOMIC DNA]</scope>
    <source>
        <strain evidence="4 5">MD-104</strain>
    </source>
</reference>
<organism evidence="4 5">
    <name type="scientific">Wolfiporia cocos (strain MD-104)</name>
    <name type="common">Brown rot fungus</name>
    <dbReference type="NCBI Taxonomy" id="742152"/>
    <lineage>
        <taxon>Eukaryota</taxon>
        <taxon>Fungi</taxon>
        <taxon>Dikarya</taxon>
        <taxon>Basidiomycota</taxon>
        <taxon>Agaricomycotina</taxon>
        <taxon>Agaricomycetes</taxon>
        <taxon>Polyporales</taxon>
        <taxon>Phaeolaceae</taxon>
        <taxon>Wolfiporia</taxon>
    </lineage>
</organism>
<dbReference type="InterPro" id="IPR002410">
    <property type="entry name" value="Peptidase_S33"/>
</dbReference>
<dbReference type="PRINTS" id="PR00793">
    <property type="entry name" value="PROAMNOPTASE"/>
</dbReference>
<name>A0A2H3J3B8_WOLCO</name>
<dbReference type="InterPro" id="IPR050266">
    <property type="entry name" value="AB_hydrolase_sf"/>
</dbReference>
<protein>
    <submittedName>
        <fullName evidence="4">Proline-specific peptidase</fullName>
    </submittedName>
</protein>
<dbReference type="Proteomes" id="UP000218811">
    <property type="component" value="Unassembled WGS sequence"/>
</dbReference>
<dbReference type="OMA" id="IRETMFS"/>
<evidence type="ECO:0000313" key="5">
    <source>
        <dbReference type="Proteomes" id="UP000218811"/>
    </source>
</evidence>
<dbReference type="Pfam" id="PF00561">
    <property type="entry name" value="Abhydrolase_1"/>
    <property type="match status" value="1"/>
</dbReference>
<dbReference type="AlphaFoldDB" id="A0A2H3J3B8"/>
<dbReference type="OrthoDB" id="190201at2759"/>
<dbReference type="STRING" id="742152.A0A2H3J3B8"/>
<dbReference type="GO" id="GO:0008233">
    <property type="term" value="F:peptidase activity"/>
    <property type="evidence" value="ECO:0007669"/>
    <property type="project" value="InterPro"/>
</dbReference>
<dbReference type="NCBIfam" id="TIGR01250">
    <property type="entry name" value="pro_imino_pep_2"/>
    <property type="match status" value="1"/>
</dbReference>
<dbReference type="InterPro" id="IPR000073">
    <property type="entry name" value="AB_hydrolase_1"/>
</dbReference>
<evidence type="ECO:0000256" key="1">
    <source>
        <dbReference type="ARBA" id="ARBA00010088"/>
    </source>
</evidence>
<evidence type="ECO:0000259" key="3">
    <source>
        <dbReference type="Pfam" id="PF00561"/>
    </source>
</evidence>
<keyword evidence="5" id="KW-1185">Reference proteome</keyword>
<comment type="similarity">
    <text evidence="1">Belongs to the peptidase S33 family.</text>
</comment>
<dbReference type="InterPro" id="IPR029058">
    <property type="entry name" value="AB_hydrolase_fold"/>
</dbReference>
<dbReference type="GO" id="GO:0006508">
    <property type="term" value="P:proteolysis"/>
    <property type="evidence" value="ECO:0007669"/>
    <property type="project" value="InterPro"/>
</dbReference>
<keyword evidence="2" id="KW-0378">Hydrolase</keyword>
<sequence length="300" mass="33922">MIENTGTIPFAYGNETFHTWYRVVGDLSSGARPLVALHGGPGISHHYMLPHATISASHNIPVIFYDQIGIGNSAHLPDKPKEFWTVDLFVDELDNILAHFGISGDFDLLGHSWGGMLAAHYASHRRPKGLKHLIITNASASMELWECGTTKLLEGLEKEVRDIVKKHEQEGTMDSDEYQDCMQVFYNKHVCTLNPWPKQLLQSFEEMSKDPTVYSTMIGPSEFNIAGTLKTWSCIDQLHQIEVPTLIINSPDDEAQDVNLVPLFQRVPKVKWAQLAHCTHMPFFEEPGRYFEIVGDFMKL</sequence>
<dbReference type="PIRSF" id="PIRSF005539">
    <property type="entry name" value="Pept_S33_TRI_F1"/>
    <property type="match status" value="1"/>
</dbReference>
<dbReference type="PANTHER" id="PTHR43798">
    <property type="entry name" value="MONOACYLGLYCEROL LIPASE"/>
    <property type="match status" value="1"/>
</dbReference>
<dbReference type="Gene3D" id="3.40.50.1820">
    <property type="entry name" value="alpha/beta hydrolase"/>
    <property type="match status" value="1"/>
</dbReference>
<gene>
    <name evidence="4" type="ORF">WOLCODRAFT_140466</name>
</gene>
<dbReference type="EMBL" id="KB467876">
    <property type="protein sequence ID" value="PCH36461.1"/>
    <property type="molecule type" value="Genomic_DNA"/>
</dbReference>
<evidence type="ECO:0000313" key="4">
    <source>
        <dbReference type="EMBL" id="PCH36461.1"/>
    </source>
</evidence>
<proteinExistence type="inferred from homology"/>